<comment type="caution">
    <text evidence="2">The sequence shown here is derived from an EMBL/GenBank/DDBJ whole genome shotgun (WGS) entry which is preliminary data.</text>
</comment>
<protein>
    <submittedName>
        <fullName evidence="2">Uncharacterized protein</fullName>
    </submittedName>
</protein>
<evidence type="ECO:0000313" key="3">
    <source>
        <dbReference type="Proteomes" id="UP000231279"/>
    </source>
</evidence>
<dbReference type="Proteomes" id="UP000231279">
    <property type="component" value="Unassembled WGS sequence"/>
</dbReference>
<reference evidence="3" key="1">
    <citation type="journal article" date="2018" name="Gigascience">
        <title>Genome assembly of the Pink Ipe (Handroanthus impetiginosus, Bignoniaceae), a highly valued, ecologically keystone Neotropical timber forest tree.</title>
        <authorList>
            <person name="Silva-Junior O.B."/>
            <person name="Grattapaglia D."/>
            <person name="Novaes E."/>
            <person name="Collevatti R.G."/>
        </authorList>
    </citation>
    <scope>NUCLEOTIDE SEQUENCE [LARGE SCALE GENOMIC DNA]</scope>
    <source>
        <strain evidence="3">cv. UFG-1</strain>
    </source>
</reference>
<keyword evidence="3" id="KW-1185">Reference proteome</keyword>
<feature type="region of interest" description="Disordered" evidence="1">
    <location>
        <begin position="24"/>
        <end position="78"/>
    </location>
</feature>
<proteinExistence type="predicted"/>
<sequence>MTSTYHWMVFGKTRIHQLTAMTFHSHSKENRPGPTQNLQRKMRPKEKEKSLQTCQNVNQQRMDPTTVQHKKPKQIREI</sequence>
<evidence type="ECO:0000313" key="2">
    <source>
        <dbReference type="EMBL" id="PIN24237.1"/>
    </source>
</evidence>
<accession>A0A2G9I394</accession>
<name>A0A2G9I394_9LAMI</name>
<evidence type="ECO:0000256" key="1">
    <source>
        <dbReference type="SAM" id="MobiDB-lite"/>
    </source>
</evidence>
<dbReference type="AlphaFoldDB" id="A0A2G9I394"/>
<feature type="compositionally biased region" description="Polar residues" evidence="1">
    <location>
        <begin position="51"/>
        <end position="67"/>
    </location>
</feature>
<dbReference type="EMBL" id="NKXS01000444">
    <property type="protein sequence ID" value="PIN24237.1"/>
    <property type="molecule type" value="Genomic_DNA"/>
</dbReference>
<organism evidence="2 3">
    <name type="scientific">Handroanthus impetiginosus</name>
    <dbReference type="NCBI Taxonomy" id="429701"/>
    <lineage>
        <taxon>Eukaryota</taxon>
        <taxon>Viridiplantae</taxon>
        <taxon>Streptophyta</taxon>
        <taxon>Embryophyta</taxon>
        <taxon>Tracheophyta</taxon>
        <taxon>Spermatophyta</taxon>
        <taxon>Magnoliopsida</taxon>
        <taxon>eudicotyledons</taxon>
        <taxon>Gunneridae</taxon>
        <taxon>Pentapetalae</taxon>
        <taxon>asterids</taxon>
        <taxon>lamiids</taxon>
        <taxon>Lamiales</taxon>
        <taxon>Bignoniaceae</taxon>
        <taxon>Crescentiina</taxon>
        <taxon>Tabebuia alliance</taxon>
        <taxon>Handroanthus</taxon>
    </lineage>
</organism>
<gene>
    <name evidence="2" type="ORF">CDL12_03058</name>
</gene>
<feature type="compositionally biased region" description="Basic residues" evidence="1">
    <location>
        <begin position="68"/>
        <end position="78"/>
    </location>
</feature>